<dbReference type="GeneID" id="20329723"/>
<dbReference type="KEGG" id="ovi:T265_15558"/>
<dbReference type="Proteomes" id="UP000054324">
    <property type="component" value="Unassembled WGS sequence"/>
</dbReference>
<proteinExistence type="predicted"/>
<evidence type="ECO:0000313" key="3">
    <source>
        <dbReference type="Proteomes" id="UP000054324"/>
    </source>
</evidence>
<gene>
    <name evidence="2" type="ORF">T265_15558</name>
</gene>
<reference evidence="2 3" key="1">
    <citation type="submission" date="2013-11" db="EMBL/GenBank/DDBJ databases">
        <title>Opisthorchis viverrini - life in the bile duct.</title>
        <authorList>
            <person name="Young N.D."/>
            <person name="Nagarajan N."/>
            <person name="Lin S.J."/>
            <person name="Korhonen P.K."/>
            <person name="Jex A.R."/>
            <person name="Hall R.S."/>
            <person name="Safavi-Hemami H."/>
            <person name="Kaewkong W."/>
            <person name="Bertrand D."/>
            <person name="Gao S."/>
            <person name="Seet Q."/>
            <person name="Wongkham S."/>
            <person name="Teh B.T."/>
            <person name="Wongkham C."/>
            <person name="Intapan P.M."/>
            <person name="Maleewong W."/>
            <person name="Yang X."/>
            <person name="Hu M."/>
            <person name="Wang Z."/>
            <person name="Hofmann A."/>
            <person name="Sternberg P.W."/>
            <person name="Tan P."/>
            <person name="Wang J."/>
            <person name="Gasser R.B."/>
        </authorList>
    </citation>
    <scope>NUCLEOTIDE SEQUENCE [LARGE SCALE GENOMIC DNA]</scope>
</reference>
<dbReference type="RefSeq" id="XP_009176865.1">
    <property type="nucleotide sequence ID" value="XM_009178601.1"/>
</dbReference>
<sequence>MGQEICTDDGFLDVGQKKDPLERTSQSKVKCEGTFAVCSDAGTVGGLPMDPSKLRHFRGPIAAKGVIIGIIGAAMLTYVTVSYHSYFRRKPFKAFASIKTRLRVLNWQAKLDESSSGGPDQTIGQTATYHPTGACQANY</sequence>
<feature type="transmembrane region" description="Helical" evidence="1">
    <location>
        <begin position="61"/>
        <end position="81"/>
    </location>
</feature>
<organism evidence="2 3">
    <name type="scientific">Opisthorchis viverrini</name>
    <name type="common">Southeast Asian liver fluke</name>
    <dbReference type="NCBI Taxonomy" id="6198"/>
    <lineage>
        <taxon>Eukaryota</taxon>
        <taxon>Metazoa</taxon>
        <taxon>Spiralia</taxon>
        <taxon>Lophotrochozoa</taxon>
        <taxon>Platyhelminthes</taxon>
        <taxon>Trematoda</taxon>
        <taxon>Digenea</taxon>
        <taxon>Opisthorchiida</taxon>
        <taxon>Opisthorchiata</taxon>
        <taxon>Opisthorchiidae</taxon>
        <taxon>Opisthorchis</taxon>
    </lineage>
</organism>
<protein>
    <submittedName>
        <fullName evidence="2">Uncharacterized protein</fullName>
    </submittedName>
</protein>
<dbReference type="OrthoDB" id="6231975at2759"/>
<dbReference type="AlphaFoldDB" id="A0A074YXJ7"/>
<keyword evidence="1" id="KW-0812">Transmembrane</keyword>
<evidence type="ECO:0000313" key="2">
    <source>
        <dbReference type="EMBL" id="KER19388.1"/>
    </source>
</evidence>
<accession>A0A074YXJ7</accession>
<feature type="non-terminal residue" evidence="2">
    <location>
        <position position="139"/>
    </location>
</feature>
<keyword evidence="3" id="KW-1185">Reference proteome</keyword>
<dbReference type="EMBL" id="KL597226">
    <property type="protein sequence ID" value="KER19388.1"/>
    <property type="molecule type" value="Genomic_DNA"/>
</dbReference>
<keyword evidence="1" id="KW-1133">Transmembrane helix</keyword>
<keyword evidence="1" id="KW-0472">Membrane</keyword>
<name>A0A074YXJ7_OPIVI</name>
<evidence type="ECO:0000256" key="1">
    <source>
        <dbReference type="SAM" id="Phobius"/>
    </source>
</evidence>
<dbReference type="CTD" id="20329723"/>